<dbReference type="GO" id="GO:0006487">
    <property type="term" value="P:protein N-linked glycosylation"/>
    <property type="evidence" value="ECO:0007669"/>
    <property type="project" value="TreeGrafter"/>
</dbReference>
<organism evidence="3">
    <name type="scientific">Absidia glauca</name>
    <name type="common">Pin mould</name>
    <dbReference type="NCBI Taxonomy" id="4829"/>
    <lineage>
        <taxon>Eukaryota</taxon>
        <taxon>Fungi</taxon>
        <taxon>Fungi incertae sedis</taxon>
        <taxon>Mucoromycota</taxon>
        <taxon>Mucoromycotina</taxon>
        <taxon>Mucoromycetes</taxon>
        <taxon>Mucorales</taxon>
        <taxon>Cunninghamellaceae</taxon>
        <taxon>Absidia</taxon>
    </lineage>
</organism>
<name>A0A168NE56_ABSGL</name>
<keyword evidence="2" id="KW-0472">Membrane</keyword>
<dbReference type="GO" id="GO:0000032">
    <property type="term" value="P:cell wall mannoprotein biosynthetic process"/>
    <property type="evidence" value="ECO:0007669"/>
    <property type="project" value="TreeGrafter"/>
</dbReference>
<keyword evidence="4" id="KW-1185">Reference proteome</keyword>
<dbReference type="PANTHER" id="PTHR43083:SF6">
    <property type="entry name" value="MANNAN POLYMERASE COMPLEXES SUBUNIT MNN9"/>
    <property type="match status" value="1"/>
</dbReference>
<gene>
    <name evidence="3" type="primary">ABSGL_06047.1 scaffold 7611</name>
</gene>
<dbReference type="SUPFAM" id="SSF53448">
    <property type="entry name" value="Nucleotide-diphospho-sugar transferases"/>
    <property type="match status" value="1"/>
</dbReference>
<keyword evidence="2" id="KW-1133">Transmembrane helix</keyword>
<dbReference type="GO" id="GO:0000009">
    <property type="term" value="F:alpha-1,6-mannosyltransferase activity"/>
    <property type="evidence" value="ECO:0007669"/>
    <property type="project" value="TreeGrafter"/>
</dbReference>
<evidence type="ECO:0000313" key="4">
    <source>
        <dbReference type="Proteomes" id="UP000078561"/>
    </source>
</evidence>
<protein>
    <submittedName>
        <fullName evidence="3">Uncharacterized protein</fullName>
    </submittedName>
</protein>
<dbReference type="AlphaFoldDB" id="A0A168NE56"/>
<sequence>MSSLHTFRGRKRLALAIGLLTCVFLYAFYQGNTHSSVSTCHNTRSLESSRRTLSWKGLINHISQPYYRDLNTLDATSNALQNQERILVLTPLLKNDAVNHLERYFDLLDKSTYPNHLISIGLLIPSSSSSSATEELVESLTKLVNRLQRRWFHAFHEITIYQRDFHFDFDPSTEQQQRDHFKLQPYRRSILARARNYLLSAALQDDHSWVAWMNVDLLSYPATIFEDLIRHNVDVIVPNSLLHTDDGSFWAYERNNWQETDGSMRFQMSVGDDFVMLEGYSELATGRTLLVDMPTHLGPDHLVPLDGVGTSFTLVKAQIHREGANFPSYPFQHQVDTEGFARMVQAMGSSIFGLPSYFVYHARS</sequence>
<proteinExistence type="inferred from homology"/>
<evidence type="ECO:0000256" key="1">
    <source>
        <dbReference type="ARBA" id="ARBA00037964"/>
    </source>
</evidence>
<evidence type="ECO:0000313" key="3">
    <source>
        <dbReference type="EMBL" id="SAM00366.1"/>
    </source>
</evidence>
<dbReference type="Pfam" id="PF03452">
    <property type="entry name" value="Anp1"/>
    <property type="match status" value="1"/>
</dbReference>
<comment type="similarity">
    <text evidence="1">Belongs to the ANP1/MMN9/VAN1 family.</text>
</comment>
<dbReference type="EMBL" id="LT553181">
    <property type="protein sequence ID" value="SAM00366.1"/>
    <property type="molecule type" value="Genomic_DNA"/>
</dbReference>
<dbReference type="InterPro" id="IPR052086">
    <property type="entry name" value="Mannan_Polymerase_Subunit"/>
</dbReference>
<dbReference type="Gene3D" id="3.90.550.10">
    <property type="entry name" value="Spore Coat Polysaccharide Biosynthesis Protein SpsA, Chain A"/>
    <property type="match status" value="1"/>
</dbReference>
<dbReference type="Proteomes" id="UP000078561">
    <property type="component" value="Unassembled WGS sequence"/>
</dbReference>
<dbReference type="PANTHER" id="PTHR43083">
    <property type="entry name" value="MANNAN POLYMERASE II"/>
    <property type="match status" value="1"/>
</dbReference>
<dbReference type="FunCoup" id="A0A168NE56">
    <property type="interactions" value="28"/>
</dbReference>
<feature type="transmembrane region" description="Helical" evidence="2">
    <location>
        <begin position="12"/>
        <end position="29"/>
    </location>
</feature>
<keyword evidence="2" id="KW-0812">Transmembrane</keyword>
<reference evidence="3" key="1">
    <citation type="submission" date="2016-04" db="EMBL/GenBank/DDBJ databases">
        <authorList>
            <person name="Evans L.H."/>
            <person name="Alamgir A."/>
            <person name="Owens N."/>
            <person name="Weber N.D."/>
            <person name="Virtaneva K."/>
            <person name="Barbian K."/>
            <person name="Babar A."/>
            <person name="Rosenke K."/>
        </authorList>
    </citation>
    <scope>NUCLEOTIDE SEQUENCE [LARGE SCALE GENOMIC DNA]</scope>
    <source>
        <strain evidence="3">CBS 101.48</strain>
    </source>
</reference>
<dbReference type="GO" id="GO:0000136">
    <property type="term" value="C:mannan polymerase complex"/>
    <property type="evidence" value="ECO:0007669"/>
    <property type="project" value="TreeGrafter"/>
</dbReference>
<accession>A0A168NE56</accession>
<dbReference type="InterPro" id="IPR029044">
    <property type="entry name" value="Nucleotide-diphossugar_trans"/>
</dbReference>
<dbReference type="OrthoDB" id="2405412at2759"/>
<evidence type="ECO:0000256" key="2">
    <source>
        <dbReference type="SAM" id="Phobius"/>
    </source>
</evidence>
<dbReference type="InParanoid" id="A0A168NE56"/>